<feature type="compositionally biased region" description="Polar residues" evidence="1">
    <location>
        <begin position="123"/>
        <end position="135"/>
    </location>
</feature>
<name>A0ABS4W672_9PSEU</name>
<evidence type="ECO:0000256" key="1">
    <source>
        <dbReference type="SAM" id="MobiDB-lite"/>
    </source>
</evidence>
<dbReference type="RefSeq" id="WP_210036828.1">
    <property type="nucleotide sequence ID" value="NZ_JAGINU010000004.1"/>
</dbReference>
<evidence type="ECO:0000313" key="3">
    <source>
        <dbReference type="Proteomes" id="UP001519295"/>
    </source>
</evidence>
<feature type="compositionally biased region" description="Basic and acidic residues" evidence="1">
    <location>
        <begin position="136"/>
        <end position="154"/>
    </location>
</feature>
<proteinExistence type="predicted"/>
<evidence type="ECO:0000313" key="2">
    <source>
        <dbReference type="EMBL" id="MBP2371712.1"/>
    </source>
</evidence>
<dbReference type="Proteomes" id="UP001519295">
    <property type="component" value="Unassembled WGS sequence"/>
</dbReference>
<feature type="region of interest" description="Disordered" evidence="1">
    <location>
        <begin position="94"/>
        <end position="163"/>
    </location>
</feature>
<reference evidence="2 3" key="1">
    <citation type="submission" date="2021-03" db="EMBL/GenBank/DDBJ databases">
        <title>Sequencing the genomes of 1000 actinobacteria strains.</title>
        <authorList>
            <person name="Klenk H.-P."/>
        </authorList>
    </citation>
    <scope>NUCLEOTIDE SEQUENCE [LARGE SCALE GENOMIC DNA]</scope>
    <source>
        <strain evidence="2 3">DSM 45256</strain>
    </source>
</reference>
<feature type="compositionally biased region" description="Basic and acidic residues" evidence="1">
    <location>
        <begin position="107"/>
        <end position="116"/>
    </location>
</feature>
<gene>
    <name evidence="2" type="ORF">JOF36_007485</name>
</gene>
<comment type="caution">
    <text evidence="2">The sequence shown here is derived from an EMBL/GenBank/DDBJ whole genome shotgun (WGS) entry which is preliminary data.</text>
</comment>
<organism evidence="2 3">
    <name type="scientific">Pseudonocardia parietis</name>
    <dbReference type="NCBI Taxonomy" id="570936"/>
    <lineage>
        <taxon>Bacteria</taxon>
        <taxon>Bacillati</taxon>
        <taxon>Actinomycetota</taxon>
        <taxon>Actinomycetes</taxon>
        <taxon>Pseudonocardiales</taxon>
        <taxon>Pseudonocardiaceae</taxon>
        <taxon>Pseudonocardia</taxon>
    </lineage>
</organism>
<dbReference type="EMBL" id="JAGINU010000004">
    <property type="protein sequence ID" value="MBP2371712.1"/>
    <property type="molecule type" value="Genomic_DNA"/>
</dbReference>
<feature type="compositionally biased region" description="Low complexity" evidence="1">
    <location>
        <begin position="95"/>
        <end position="106"/>
    </location>
</feature>
<protein>
    <submittedName>
        <fullName evidence="2">Uncharacterized protein</fullName>
    </submittedName>
</protein>
<accession>A0ABS4W672</accession>
<sequence length="272" mass="30402">MDTQTDTTTVDTAEQLRQVADLIGQGANREARRRTVRLADAADVSTRALLAEILAALEMPPSDMLDHLRDLWKRSDADGRELVEACAPRQERRAQAATHANRATRAARAERREYARRAPRNLVTRQTAPRPSRSQRATDNDTATRRYFAERLDPTEDTAAQSDYDQLDYDRAAVPPMRGLPCVACGVERSTRDQQRTHDDGLCEDCRDSGTAGVPIPTATATRAETLIARCDYIAATSASVAERNARLNRDWRSLRTADRFTVSDWHARQPA</sequence>
<keyword evidence="3" id="KW-1185">Reference proteome</keyword>